<dbReference type="AlphaFoldDB" id="A0A8C4WZ56"/>
<reference evidence="1" key="1">
    <citation type="submission" date="2025-08" db="UniProtKB">
        <authorList>
            <consortium name="Ensembl"/>
        </authorList>
    </citation>
    <scope>IDENTIFICATION</scope>
</reference>
<organism evidence="1 2">
    <name type="scientific">Eptatretus burgeri</name>
    <name type="common">Inshore hagfish</name>
    <dbReference type="NCBI Taxonomy" id="7764"/>
    <lineage>
        <taxon>Eukaryota</taxon>
        <taxon>Metazoa</taxon>
        <taxon>Chordata</taxon>
        <taxon>Craniata</taxon>
        <taxon>Vertebrata</taxon>
        <taxon>Cyclostomata</taxon>
        <taxon>Myxini</taxon>
        <taxon>Myxiniformes</taxon>
        <taxon>Myxinidae</taxon>
        <taxon>Eptatretinae</taxon>
        <taxon>Eptatretus</taxon>
    </lineage>
</organism>
<sequence>MSDLSKASQEGDQLQPNAAILVNSTLPCWSKLQSYLKRKEEKHEGSVEVKSEVCSSTTFHILSLLLRLRQCCCHPALLSTVLQKCDLESDGIDASLDEQMSSSFSAPATSEEKGCITLAGKVFNGALFSKTWKSSKVCCKNSSSCCLSCIFCSVCFSCSYQSLVKL</sequence>
<dbReference type="Ensembl" id="ENSEBUT00000022145.1">
    <property type="protein sequence ID" value="ENSEBUP00000021569.1"/>
    <property type="gene ID" value="ENSEBUG00000013316.1"/>
</dbReference>
<dbReference type="Proteomes" id="UP000694388">
    <property type="component" value="Unplaced"/>
</dbReference>
<dbReference type="GeneTree" id="ENSGT00940000162718"/>
<protein>
    <submittedName>
        <fullName evidence="1">Uncharacterized protein</fullName>
    </submittedName>
</protein>
<keyword evidence="2" id="KW-1185">Reference proteome</keyword>
<name>A0A8C4WZ56_EPTBU</name>
<accession>A0A8C4WZ56</accession>
<evidence type="ECO:0000313" key="1">
    <source>
        <dbReference type="Ensembl" id="ENSEBUP00000021569.1"/>
    </source>
</evidence>
<evidence type="ECO:0000313" key="2">
    <source>
        <dbReference type="Proteomes" id="UP000694388"/>
    </source>
</evidence>
<reference evidence="1" key="2">
    <citation type="submission" date="2025-09" db="UniProtKB">
        <authorList>
            <consortium name="Ensembl"/>
        </authorList>
    </citation>
    <scope>IDENTIFICATION</scope>
</reference>
<proteinExistence type="predicted"/>